<sequence length="284" mass="32408">MKVILCFSCILIFVSCSVRTGTDSPKLEKEELSLSDKKVCILLAELGEGNLLRVGEASCKQTAPSMYIFQPVLALAALETGGLKDPHGNLPWDKTKFPYLRWQKEQNLRSALENSTIWYFQKLWMDTGAAKIGGWLGAIGLPTSVPSDPNRVFWMDGGYVWTAEEFYSFLWKLFDGELDLREKNKRAVLEGLERIPGEVKNPSGSHRLEGNWGSYKEFYSDSGTGYAGGRSVSWYWFLWKKEKKSYLFLTRLESETESFSSLEAAKFGISYLREKGLWERYFSN</sequence>
<evidence type="ECO:0000313" key="6">
    <source>
        <dbReference type="Proteomes" id="UP000297946"/>
    </source>
</evidence>
<feature type="domain" description="Penicillin-binding protein transpeptidase" evidence="2">
    <location>
        <begin position="69"/>
        <end position="147"/>
    </location>
</feature>
<accession>A0A5F1ZZ15</accession>
<dbReference type="RefSeq" id="WP_135642085.1">
    <property type="nucleotide sequence ID" value="NZ_RQER01000011.1"/>
</dbReference>
<dbReference type="OrthoDB" id="338244at2"/>
<evidence type="ECO:0000313" key="3">
    <source>
        <dbReference type="EMBL" id="TGJ98315.1"/>
    </source>
</evidence>
<dbReference type="PROSITE" id="PS51257">
    <property type="entry name" value="PROKAR_LIPOPROTEIN"/>
    <property type="match status" value="1"/>
</dbReference>
<name>A0A5F1ZZ15_9LEPT</name>
<reference evidence="3 6" key="2">
    <citation type="journal article" date="2019" name="PLoS Negl. Trop. Dis.">
        <title>Revisiting the worldwide diversity of Leptospira species in the environment.</title>
        <authorList>
            <person name="Vincent A.T."/>
            <person name="Schiettekatte O."/>
            <person name="Bourhy P."/>
            <person name="Veyrier F.J."/>
            <person name="Picardeau M."/>
        </authorList>
    </citation>
    <scope>NUCLEOTIDE SEQUENCE [LARGE SCALE GENOMIC DNA]</scope>
    <source>
        <strain evidence="4">201702690</strain>
        <strain evidence="3 6">SSW18</strain>
    </source>
</reference>
<dbReference type="InterPro" id="IPR001460">
    <property type="entry name" value="PCN-bd_Tpept"/>
</dbReference>
<evidence type="ECO:0000259" key="2">
    <source>
        <dbReference type="Pfam" id="PF00905"/>
    </source>
</evidence>
<dbReference type="Proteomes" id="UP000297946">
    <property type="component" value="Unassembled WGS sequence"/>
</dbReference>
<dbReference type="Gene3D" id="3.40.710.10">
    <property type="entry name" value="DD-peptidase/beta-lactamase superfamily"/>
    <property type="match status" value="1"/>
</dbReference>
<dbReference type="Pfam" id="PF00905">
    <property type="entry name" value="Transpeptidase"/>
    <property type="match status" value="1"/>
</dbReference>
<keyword evidence="5" id="KW-1185">Reference proteome</keyword>
<evidence type="ECO:0000313" key="4">
    <source>
        <dbReference type="EMBL" id="TGL43229.1"/>
    </source>
</evidence>
<dbReference type="SUPFAM" id="SSF56601">
    <property type="entry name" value="beta-lactamase/transpeptidase-like"/>
    <property type="match status" value="1"/>
</dbReference>
<evidence type="ECO:0000313" key="5">
    <source>
        <dbReference type="Proteomes" id="UP000297273"/>
    </source>
</evidence>
<dbReference type="EMBL" id="RQER01000011">
    <property type="protein sequence ID" value="TGJ98315.1"/>
    <property type="molecule type" value="Genomic_DNA"/>
</dbReference>
<dbReference type="Proteomes" id="UP000297273">
    <property type="component" value="Unassembled WGS sequence"/>
</dbReference>
<comment type="caution">
    <text evidence="3">The sequence shown here is derived from an EMBL/GenBank/DDBJ whole genome shotgun (WGS) entry which is preliminary data.</text>
</comment>
<dbReference type="AlphaFoldDB" id="A0A5F1ZZ15"/>
<organism evidence="3 6">
    <name type="scientific">Leptospira langatensis</name>
    <dbReference type="NCBI Taxonomy" id="2484983"/>
    <lineage>
        <taxon>Bacteria</taxon>
        <taxon>Pseudomonadati</taxon>
        <taxon>Spirochaetota</taxon>
        <taxon>Spirochaetia</taxon>
        <taxon>Leptospirales</taxon>
        <taxon>Leptospiraceae</taxon>
        <taxon>Leptospira</taxon>
    </lineage>
</organism>
<keyword evidence="1" id="KW-0732">Signal</keyword>
<feature type="signal peptide" evidence="1">
    <location>
        <begin position="1"/>
        <end position="20"/>
    </location>
</feature>
<dbReference type="InterPro" id="IPR012338">
    <property type="entry name" value="Beta-lactam/transpept-like"/>
</dbReference>
<proteinExistence type="predicted"/>
<reference evidence="4" key="1">
    <citation type="submission" date="2018-10" db="EMBL/GenBank/DDBJ databases">
        <authorList>
            <person name="Vincent A.T."/>
            <person name="Schiettekatte O."/>
            <person name="Bourhy P."/>
            <person name="Veyrier F.J."/>
            <person name="Picardeau M."/>
        </authorList>
    </citation>
    <scope>NUCLEOTIDE SEQUENCE</scope>
    <source>
        <strain evidence="4">201702690</strain>
    </source>
</reference>
<dbReference type="GO" id="GO:0008658">
    <property type="term" value="F:penicillin binding"/>
    <property type="evidence" value="ECO:0007669"/>
    <property type="project" value="InterPro"/>
</dbReference>
<feature type="chain" id="PRO_5043207072" evidence="1">
    <location>
        <begin position="21"/>
        <end position="284"/>
    </location>
</feature>
<gene>
    <name evidence="3" type="ORF">EHO57_17045</name>
    <name evidence="4" type="ORF">EHQ53_00900</name>
</gene>
<dbReference type="EMBL" id="RQGC01000001">
    <property type="protein sequence ID" value="TGL43229.1"/>
    <property type="molecule type" value="Genomic_DNA"/>
</dbReference>
<protein>
    <submittedName>
        <fullName evidence="3">Penicillin binding protein transpeptidase domain-containing protein</fullName>
    </submittedName>
</protein>
<evidence type="ECO:0000256" key="1">
    <source>
        <dbReference type="SAM" id="SignalP"/>
    </source>
</evidence>